<dbReference type="CDD" id="cd00093">
    <property type="entry name" value="HTH_XRE"/>
    <property type="match status" value="1"/>
</dbReference>
<dbReference type="PANTHER" id="PTHR19879">
    <property type="entry name" value="TRANSCRIPTION INITIATION FACTOR TFIID"/>
    <property type="match status" value="1"/>
</dbReference>
<reference evidence="5 6" key="1">
    <citation type="submission" date="2018-03" db="EMBL/GenBank/DDBJ databases">
        <title>Genomic Encyclopedia of Archaeal and Bacterial Type Strains, Phase II (KMG-II): from individual species to whole genera.</title>
        <authorList>
            <person name="Goeker M."/>
        </authorList>
    </citation>
    <scope>NUCLEOTIDE SEQUENCE [LARGE SCALE GENOMIC DNA]</scope>
    <source>
        <strain evidence="5 6">DSM 43146</strain>
    </source>
</reference>
<dbReference type="PROSITE" id="PS50294">
    <property type="entry name" value="WD_REPEATS_REGION"/>
    <property type="match status" value="5"/>
</dbReference>
<dbReference type="InterPro" id="IPR010982">
    <property type="entry name" value="Lambda_DNA-bd_dom_sf"/>
</dbReference>
<dbReference type="PROSITE" id="PS50082">
    <property type="entry name" value="WD_REPEATS_2"/>
    <property type="match status" value="7"/>
</dbReference>
<evidence type="ECO:0000313" key="6">
    <source>
        <dbReference type="Proteomes" id="UP000239415"/>
    </source>
</evidence>
<organism evidence="5 6">
    <name type="scientific">Actinoplanes italicus</name>
    <dbReference type="NCBI Taxonomy" id="113567"/>
    <lineage>
        <taxon>Bacteria</taxon>
        <taxon>Bacillati</taxon>
        <taxon>Actinomycetota</taxon>
        <taxon>Actinomycetes</taxon>
        <taxon>Micromonosporales</taxon>
        <taxon>Micromonosporaceae</taxon>
        <taxon>Actinoplanes</taxon>
    </lineage>
</organism>
<evidence type="ECO:0000313" key="5">
    <source>
        <dbReference type="EMBL" id="PRX22856.1"/>
    </source>
</evidence>
<keyword evidence="6" id="KW-1185">Reference proteome</keyword>
<protein>
    <submittedName>
        <fullName evidence="5">WD40 repeat protein</fullName>
    </submittedName>
</protein>
<dbReference type="SMART" id="SM00320">
    <property type="entry name" value="WD40"/>
    <property type="match status" value="16"/>
</dbReference>
<dbReference type="InterPro" id="IPR015943">
    <property type="entry name" value="WD40/YVTN_repeat-like_dom_sf"/>
</dbReference>
<keyword evidence="1 3" id="KW-0853">WD repeat</keyword>
<dbReference type="InterPro" id="IPR036322">
    <property type="entry name" value="WD40_repeat_dom_sf"/>
</dbReference>
<sequence>MGDHRRLYDLLTELRHRAGAPSLRKINNSSGVSVGYLSQIFAGKTAPGPDVAVRIAQALKATDQEQARIRFYAEGTEADRSVQRSAEAGRPRRPGWDGCPYRGLLPFEERHASVFYGRRALTGRLLDRLHEHSTDAGILLVLGPSGAGKSSLLRAGLMGSLAAGVLTPGCRSWPRRVITPTSDPVRHLAIHLAELAAADAISVQETLTAHPEQAHLLAGQALAAAGGQGRLVLVVDQLEELFTLSTDPTEQHVFLTALHSLATEPVLPDGRPGALVVAGIRGDFLDQALAFPPVRHAAEAGVFAVGAMSESELREAVVGPAAEAGVRIPDDLAAVILDDLREHDLPVDFDCGALPLLSQVMFVMWQHRDATGLTVAGYHRTGGVADIVRTSAEQAYDTLTTGQQDLARRVFLHLTAATDSRRTRRPSTRNALHAATGSADIDTVIEAFAEQRLVTLSDNDLVTIAHEELLRSWTRLRDWLQPGLTDQALHLALTDDAHDWQQRHRDPSYLYQGSRLVAVADAVQRWTDDPAQSLPVSSATVEFLAAGHRRARRRKRAYQALAGLSVMLLVLTGGAALYAGDSADRERRSAERAEDQKAVALSRLLAANSRTTSATDRSTSEQLAAAALRVRQTDEALTAAGALLADHQSVLPIGMGLIALTPDGRLLATGGDDGTIRLWNPATGVPAGASLAGHSAALTGLVFSHGGSRLAAAYFDGTVRLWDPVAGRSIGEPLGGYYLSFSPDGRTVATYGYDQMVRLWDSATGESIGELATGATDGVAAIAFDPASKLLATGGYSGDAVRLWDLRTRQPIGEPLLGSSRVGTTDSWLVLTFSPDGRLLAAGGPEDGAVWFWDASSRRPAGPPLPGRGTAVRTISFTPDADRLMIGGNDGRAWLWDFKVRRPVAGPLPGVLPPDGALPVGSAVLSANGSLLATGDDKNAVRLWNPETGEQIGPSLVGHSETVRQLAMDASGTTMVSNGADGAVRLWSLRTRKPAGPSLTGHVEPVSTVMFSPADGPLLTSDDVTVRSWNPKTGQPIGVPIPVDPAPIRSLTASPGGKVLAVVTDENVQLWQSRTGRRIGPKLAPSHEAVFSPDGTLLASSAYDGTVQLHDPATGQPIGSPLNTDVLVEGGAVQMLTFSPDAKLLAGVDHSGRILVWNSTTRRLVDTHFPQLVNSLQRMVFSADSSLLATADSSGQVMLWNVMTGEAIGAPLAEAVSLGEAVGVVSSGDALVRNGGATPEVAFSPDGSMLATADSSSETVRFWEVRTGRRIDELTDTVSVVFSSDGKFMATGGVDGTIRLRDPRTRKPIGAPLIARPGPVQALAFSPDGTTLAAGDAGIDVRLWDLSVFEDPASSLCRRAGALSSDEWSKYAAGEPFPEAC</sequence>
<evidence type="ECO:0000256" key="2">
    <source>
        <dbReference type="ARBA" id="ARBA00022737"/>
    </source>
</evidence>
<dbReference type="Gene3D" id="2.130.10.10">
    <property type="entry name" value="YVTN repeat-like/Quinoprotein amine dehydrogenase"/>
    <property type="match status" value="5"/>
</dbReference>
<dbReference type="GO" id="GO:0003677">
    <property type="term" value="F:DNA binding"/>
    <property type="evidence" value="ECO:0007669"/>
    <property type="project" value="InterPro"/>
</dbReference>
<dbReference type="Proteomes" id="UP000239415">
    <property type="component" value="Unassembled WGS sequence"/>
</dbReference>
<dbReference type="PROSITE" id="PS50943">
    <property type="entry name" value="HTH_CROC1"/>
    <property type="match status" value="1"/>
</dbReference>
<proteinExistence type="predicted"/>
<dbReference type="Pfam" id="PF20703">
    <property type="entry name" value="nSTAND1"/>
    <property type="match status" value="1"/>
</dbReference>
<keyword evidence="2" id="KW-0677">Repeat</keyword>
<evidence type="ECO:0000256" key="3">
    <source>
        <dbReference type="PROSITE-ProRule" id="PRU00221"/>
    </source>
</evidence>
<gene>
    <name evidence="5" type="ORF">CLV67_104384</name>
</gene>
<dbReference type="InterPro" id="IPR049052">
    <property type="entry name" value="nSTAND1"/>
</dbReference>
<dbReference type="SUPFAM" id="SSF52540">
    <property type="entry name" value="P-loop containing nucleoside triphosphate hydrolases"/>
    <property type="match status" value="1"/>
</dbReference>
<dbReference type="Gene3D" id="1.10.260.40">
    <property type="entry name" value="lambda repressor-like DNA-binding domains"/>
    <property type="match status" value="1"/>
</dbReference>
<feature type="repeat" description="WD" evidence="3">
    <location>
        <begin position="956"/>
        <end position="997"/>
    </location>
</feature>
<dbReference type="PANTHER" id="PTHR19879:SF9">
    <property type="entry name" value="TRANSCRIPTION INITIATION FACTOR TFIID SUBUNIT 5"/>
    <property type="match status" value="1"/>
</dbReference>
<dbReference type="SMART" id="SM00530">
    <property type="entry name" value="HTH_XRE"/>
    <property type="match status" value="1"/>
</dbReference>
<dbReference type="SUPFAM" id="SSF50978">
    <property type="entry name" value="WD40 repeat-like"/>
    <property type="match status" value="3"/>
</dbReference>
<feature type="repeat" description="WD" evidence="3">
    <location>
        <begin position="1313"/>
        <end position="1347"/>
    </location>
</feature>
<dbReference type="EMBL" id="PVMZ01000004">
    <property type="protein sequence ID" value="PRX22856.1"/>
    <property type="molecule type" value="Genomic_DNA"/>
</dbReference>
<feature type="repeat" description="WD" evidence="3">
    <location>
        <begin position="1179"/>
        <end position="1210"/>
    </location>
</feature>
<dbReference type="InterPro" id="IPR019775">
    <property type="entry name" value="WD40_repeat_CS"/>
</dbReference>
<feature type="repeat" description="WD" evidence="3">
    <location>
        <begin position="691"/>
        <end position="723"/>
    </location>
</feature>
<dbReference type="PROSITE" id="PS00678">
    <property type="entry name" value="WD_REPEATS_1"/>
    <property type="match status" value="1"/>
</dbReference>
<dbReference type="CDD" id="cd00200">
    <property type="entry name" value="WD40"/>
    <property type="match status" value="2"/>
</dbReference>
<dbReference type="InterPro" id="IPR001680">
    <property type="entry name" value="WD40_rpt"/>
</dbReference>
<dbReference type="Pfam" id="PF00400">
    <property type="entry name" value="WD40"/>
    <property type="match status" value="12"/>
</dbReference>
<evidence type="ECO:0000256" key="1">
    <source>
        <dbReference type="ARBA" id="ARBA00022574"/>
    </source>
</evidence>
<dbReference type="InterPro" id="IPR027417">
    <property type="entry name" value="P-loop_NTPase"/>
</dbReference>
<comment type="caution">
    <text evidence="5">The sequence shown here is derived from an EMBL/GenBank/DDBJ whole genome shotgun (WGS) entry which is preliminary data.</text>
</comment>
<feature type="repeat" description="WD" evidence="3">
    <location>
        <begin position="865"/>
        <end position="906"/>
    </location>
</feature>
<dbReference type="RefSeq" id="WP_106317832.1">
    <property type="nucleotide sequence ID" value="NZ_BOMO01000022.1"/>
</dbReference>
<name>A0A2T0KHE2_9ACTN</name>
<evidence type="ECO:0000259" key="4">
    <source>
        <dbReference type="PROSITE" id="PS50943"/>
    </source>
</evidence>
<feature type="domain" description="HTH cro/C1-type" evidence="4">
    <location>
        <begin position="30"/>
        <end position="66"/>
    </location>
</feature>
<feature type="repeat" description="WD" evidence="3">
    <location>
        <begin position="739"/>
        <end position="770"/>
    </location>
</feature>
<feature type="repeat" description="WD" evidence="3">
    <location>
        <begin position="658"/>
        <end position="680"/>
    </location>
</feature>
<dbReference type="InterPro" id="IPR001387">
    <property type="entry name" value="Cro/C1-type_HTH"/>
</dbReference>
<accession>A0A2T0KHE2</accession>